<name>A0AAD7ZYG5_DIPPU</name>
<dbReference type="EMBL" id="JASPKZ010005284">
    <property type="protein sequence ID" value="KAJ9589057.1"/>
    <property type="molecule type" value="Genomic_DNA"/>
</dbReference>
<keyword evidence="1" id="KW-0812">Transmembrane</keyword>
<evidence type="ECO:0000256" key="1">
    <source>
        <dbReference type="SAM" id="Phobius"/>
    </source>
</evidence>
<feature type="non-terminal residue" evidence="2">
    <location>
        <position position="55"/>
    </location>
</feature>
<feature type="non-terminal residue" evidence="2">
    <location>
        <position position="1"/>
    </location>
</feature>
<reference evidence="2" key="2">
    <citation type="submission" date="2023-05" db="EMBL/GenBank/DDBJ databases">
        <authorList>
            <person name="Fouks B."/>
        </authorList>
    </citation>
    <scope>NUCLEOTIDE SEQUENCE</scope>
    <source>
        <strain evidence="2">Stay&amp;Tobe</strain>
        <tissue evidence="2">Testes</tissue>
    </source>
</reference>
<sequence length="55" mass="6463">AESIPGPLCPYDRKSTFLLCFHICDNIVLWLLDLILAVFEEHFCTRSDVQFWKFA</sequence>
<keyword evidence="1" id="KW-1133">Transmembrane helix</keyword>
<comment type="caution">
    <text evidence="2">The sequence shown here is derived from an EMBL/GenBank/DDBJ whole genome shotgun (WGS) entry which is preliminary data.</text>
</comment>
<feature type="transmembrane region" description="Helical" evidence="1">
    <location>
        <begin position="16"/>
        <end position="39"/>
    </location>
</feature>
<keyword evidence="3" id="KW-1185">Reference proteome</keyword>
<protein>
    <submittedName>
        <fullName evidence="2">Uncharacterized protein</fullName>
    </submittedName>
</protein>
<proteinExistence type="predicted"/>
<evidence type="ECO:0000313" key="2">
    <source>
        <dbReference type="EMBL" id="KAJ9589057.1"/>
    </source>
</evidence>
<reference evidence="2" key="1">
    <citation type="journal article" date="2023" name="IScience">
        <title>Live-bearing cockroach genome reveals convergent evolutionary mechanisms linked to viviparity in insects and beyond.</title>
        <authorList>
            <person name="Fouks B."/>
            <person name="Harrison M.C."/>
            <person name="Mikhailova A.A."/>
            <person name="Marchal E."/>
            <person name="English S."/>
            <person name="Carruthers M."/>
            <person name="Jennings E.C."/>
            <person name="Chiamaka E.L."/>
            <person name="Frigard R.A."/>
            <person name="Pippel M."/>
            <person name="Attardo G.M."/>
            <person name="Benoit J.B."/>
            <person name="Bornberg-Bauer E."/>
            <person name="Tobe S.S."/>
        </authorList>
    </citation>
    <scope>NUCLEOTIDE SEQUENCE</scope>
    <source>
        <strain evidence="2">Stay&amp;Tobe</strain>
    </source>
</reference>
<dbReference type="AlphaFoldDB" id="A0AAD7ZYG5"/>
<organism evidence="2 3">
    <name type="scientific">Diploptera punctata</name>
    <name type="common">Pacific beetle cockroach</name>
    <dbReference type="NCBI Taxonomy" id="6984"/>
    <lineage>
        <taxon>Eukaryota</taxon>
        <taxon>Metazoa</taxon>
        <taxon>Ecdysozoa</taxon>
        <taxon>Arthropoda</taxon>
        <taxon>Hexapoda</taxon>
        <taxon>Insecta</taxon>
        <taxon>Pterygota</taxon>
        <taxon>Neoptera</taxon>
        <taxon>Polyneoptera</taxon>
        <taxon>Dictyoptera</taxon>
        <taxon>Blattodea</taxon>
        <taxon>Blaberoidea</taxon>
        <taxon>Blaberidae</taxon>
        <taxon>Diplopterinae</taxon>
        <taxon>Diploptera</taxon>
    </lineage>
</organism>
<dbReference type="Proteomes" id="UP001233999">
    <property type="component" value="Unassembled WGS sequence"/>
</dbReference>
<gene>
    <name evidence="2" type="ORF">L9F63_017651</name>
</gene>
<accession>A0AAD7ZYG5</accession>
<keyword evidence="1" id="KW-0472">Membrane</keyword>
<evidence type="ECO:0000313" key="3">
    <source>
        <dbReference type="Proteomes" id="UP001233999"/>
    </source>
</evidence>